<name>A0A510Y0C9_9GAMM</name>
<dbReference type="EMBL" id="BJUM01000036">
    <property type="protein sequence ID" value="GEK56321.1"/>
    <property type="molecule type" value="Genomic_DNA"/>
</dbReference>
<gene>
    <name evidence="1" type="ORF">PES01_31660</name>
</gene>
<evidence type="ECO:0000313" key="1">
    <source>
        <dbReference type="EMBL" id="GEK56321.1"/>
    </source>
</evidence>
<organism evidence="1 2">
    <name type="scientific">Pseudoalteromonas espejiana</name>
    <dbReference type="NCBI Taxonomy" id="28107"/>
    <lineage>
        <taxon>Bacteria</taxon>
        <taxon>Pseudomonadati</taxon>
        <taxon>Pseudomonadota</taxon>
        <taxon>Gammaproteobacteria</taxon>
        <taxon>Alteromonadales</taxon>
        <taxon>Pseudoalteromonadaceae</taxon>
        <taxon>Pseudoalteromonas</taxon>
    </lineage>
</organism>
<dbReference type="AlphaFoldDB" id="A0A510Y0C9"/>
<proteinExistence type="predicted"/>
<reference evidence="1 2" key="1">
    <citation type="submission" date="2019-07" db="EMBL/GenBank/DDBJ databases">
        <title>Whole genome shotgun sequence of Pseudoalteromonas espejiana NBRC 102222.</title>
        <authorList>
            <person name="Hosoyama A."/>
            <person name="Uohara A."/>
            <person name="Ohji S."/>
            <person name="Ichikawa N."/>
        </authorList>
    </citation>
    <scope>NUCLEOTIDE SEQUENCE [LARGE SCALE GENOMIC DNA]</scope>
    <source>
        <strain evidence="1 2">NBRC 102222</strain>
    </source>
</reference>
<evidence type="ECO:0008006" key="3">
    <source>
        <dbReference type="Google" id="ProtNLM"/>
    </source>
</evidence>
<evidence type="ECO:0000313" key="2">
    <source>
        <dbReference type="Proteomes" id="UP000321419"/>
    </source>
</evidence>
<sequence length="159" mass="18383">MDMLNKIEQWIDKTNTDYKSQRVCCSQFKNEFADFYPLDFLNDAFYVVVNNIPKPDFAELHAMGLSDFIDMDAAGITYKNTYYVLPHMLDNLRVHFHELVHVAQWAELGSIAFMQRYMSEIQQVGYHNAPLELMAYELDAHFADAGKGINVPKYVANSL</sequence>
<protein>
    <recommendedName>
        <fullName evidence="3">DUF4157 domain-containing protein</fullName>
    </recommendedName>
</protein>
<comment type="caution">
    <text evidence="1">The sequence shown here is derived from an EMBL/GenBank/DDBJ whole genome shotgun (WGS) entry which is preliminary data.</text>
</comment>
<dbReference type="Proteomes" id="UP000321419">
    <property type="component" value="Unassembled WGS sequence"/>
</dbReference>
<keyword evidence="2" id="KW-1185">Reference proteome</keyword>
<accession>A0A510Y0C9</accession>